<name>A0A7C9CQQ6_OPUST</name>
<reference evidence="2" key="1">
    <citation type="journal article" date="2013" name="J. Plant Res.">
        <title>Effect of fungi and light on seed germination of three Opuntia species from semiarid lands of central Mexico.</title>
        <authorList>
            <person name="Delgado-Sanchez P."/>
            <person name="Jimenez-Bremont J.F."/>
            <person name="Guerrero-Gonzalez Mde L."/>
            <person name="Flores J."/>
        </authorList>
    </citation>
    <scope>NUCLEOTIDE SEQUENCE</scope>
    <source>
        <tissue evidence="2">Cladode</tissue>
    </source>
</reference>
<dbReference type="EMBL" id="GISG01045689">
    <property type="protein sequence ID" value="MBA4623939.1"/>
    <property type="molecule type" value="Transcribed_RNA"/>
</dbReference>
<feature type="region of interest" description="Disordered" evidence="1">
    <location>
        <begin position="1"/>
        <end position="83"/>
    </location>
</feature>
<protein>
    <submittedName>
        <fullName evidence="2">Uncharacterized protein</fullName>
    </submittedName>
</protein>
<accession>A0A7C9CQQ6</accession>
<organism evidence="2">
    <name type="scientific">Opuntia streptacantha</name>
    <name type="common">Prickly pear cactus</name>
    <name type="synonym">Opuntia cardona</name>
    <dbReference type="NCBI Taxonomy" id="393608"/>
    <lineage>
        <taxon>Eukaryota</taxon>
        <taxon>Viridiplantae</taxon>
        <taxon>Streptophyta</taxon>
        <taxon>Embryophyta</taxon>
        <taxon>Tracheophyta</taxon>
        <taxon>Spermatophyta</taxon>
        <taxon>Magnoliopsida</taxon>
        <taxon>eudicotyledons</taxon>
        <taxon>Gunneridae</taxon>
        <taxon>Pentapetalae</taxon>
        <taxon>Caryophyllales</taxon>
        <taxon>Cactineae</taxon>
        <taxon>Cactaceae</taxon>
        <taxon>Opuntioideae</taxon>
        <taxon>Opuntia</taxon>
    </lineage>
</organism>
<evidence type="ECO:0000256" key="1">
    <source>
        <dbReference type="SAM" id="MobiDB-lite"/>
    </source>
</evidence>
<dbReference type="EMBL" id="GISG01045690">
    <property type="protein sequence ID" value="MBA4623940.1"/>
    <property type="molecule type" value="Transcribed_RNA"/>
</dbReference>
<sequence length="119" mass="13589">MCGTPNSPAASTVKDMVVSDTMQLTGGPPERLRRRRRSRKGPRQLSSMERERDRMSWVASASVMGRPSGMVSKRKEGRPSSAVGPWVRRRRLRLNSVWTKVMWKPRAWRILASFSVGFM</sequence>
<feature type="compositionally biased region" description="Polar residues" evidence="1">
    <location>
        <begin position="1"/>
        <end position="10"/>
    </location>
</feature>
<proteinExistence type="predicted"/>
<reference evidence="2" key="2">
    <citation type="submission" date="2020-07" db="EMBL/GenBank/DDBJ databases">
        <authorList>
            <person name="Vera ALvarez R."/>
            <person name="Arias-Moreno D.M."/>
            <person name="Jimenez-Jacinto V."/>
            <person name="Jimenez-Bremont J.F."/>
            <person name="Swaminathan K."/>
            <person name="Moose S.P."/>
            <person name="Guerrero-Gonzalez M.L."/>
            <person name="Marino-Ramirez L."/>
            <person name="Landsman D."/>
            <person name="Rodriguez-Kessler M."/>
            <person name="Delgado-Sanchez P."/>
        </authorList>
    </citation>
    <scope>NUCLEOTIDE SEQUENCE</scope>
    <source>
        <tissue evidence="2">Cladode</tissue>
    </source>
</reference>
<dbReference type="AlphaFoldDB" id="A0A7C9CQQ6"/>
<evidence type="ECO:0000313" key="2">
    <source>
        <dbReference type="EMBL" id="MBA4623940.1"/>
    </source>
</evidence>
<feature type="compositionally biased region" description="Basic residues" evidence="1">
    <location>
        <begin position="32"/>
        <end position="42"/>
    </location>
</feature>